<keyword evidence="5" id="KW-0472">Membrane</keyword>
<dbReference type="EMBL" id="JABXRI010000001">
    <property type="protein sequence ID" value="MBA8061372.1"/>
    <property type="molecule type" value="Genomic_DNA"/>
</dbReference>
<evidence type="ECO:0000256" key="1">
    <source>
        <dbReference type="ARBA" id="ARBA00009437"/>
    </source>
</evidence>
<feature type="domain" description="HTH lysR-type" evidence="6">
    <location>
        <begin position="18"/>
        <end position="76"/>
    </location>
</feature>
<reference evidence="9 10" key="1">
    <citation type="submission" date="2020-06" db="EMBL/GenBank/DDBJ databases">
        <title>REHAB project genomes.</title>
        <authorList>
            <person name="Shaw L.P."/>
        </authorList>
    </citation>
    <scope>NUCLEOTIDE SEQUENCE [LARGE SCALE GENOMIC DNA]</scope>
    <source>
        <strain evidence="7 10">RHBSTW-00116</strain>
        <strain evidence="9">RHBSTW-00334</strain>
    </source>
</reference>
<evidence type="ECO:0000313" key="9">
    <source>
        <dbReference type="Proteomes" id="UP000512043"/>
    </source>
</evidence>
<dbReference type="GO" id="GO:0003700">
    <property type="term" value="F:DNA-binding transcription factor activity"/>
    <property type="evidence" value="ECO:0007669"/>
    <property type="project" value="InterPro"/>
</dbReference>
<sequence>MLTQSDFSKFKNLNISINNILVFAAVMNTGGIVSASYYMNCSPSAVSLSLKKFCTCFPEKLFSREGRCLIPTEEAQLLYNDISPAIRNLLYAMTSSTDISSTAVEQIS</sequence>
<evidence type="ECO:0000256" key="5">
    <source>
        <dbReference type="SAM" id="Phobius"/>
    </source>
</evidence>
<organism evidence="7 10">
    <name type="scientific">Citrobacter freundii</name>
    <dbReference type="NCBI Taxonomy" id="546"/>
    <lineage>
        <taxon>Bacteria</taxon>
        <taxon>Pseudomonadati</taxon>
        <taxon>Pseudomonadota</taxon>
        <taxon>Gammaproteobacteria</taxon>
        <taxon>Enterobacterales</taxon>
        <taxon>Enterobacteriaceae</taxon>
        <taxon>Citrobacter</taxon>
        <taxon>Citrobacter freundii complex</taxon>
    </lineage>
</organism>
<keyword evidence="3" id="KW-0238">DNA-binding</keyword>
<keyword evidence="5" id="KW-0812">Transmembrane</keyword>
<dbReference type="InterPro" id="IPR000847">
    <property type="entry name" value="LysR_HTH_N"/>
</dbReference>
<evidence type="ECO:0000256" key="4">
    <source>
        <dbReference type="ARBA" id="ARBA00023163"/>
    </source>
</evidence>
<dbReference type="PANTHER" id="PTHR30118">
    <property type="entry name" value="HTH-TYPE TRANSCRIPTIONAL REGULATOR LEUO-RELATED"/>
    <property type="match status" value="1"/>
</dbReference>
<dbReference type="EMBL" id="CP056597">
    <property type="protein sequence ID" value="QLY35552.1"/>
    <property type="molecule type" value="Genomic_DNA"/>
</dbReference>
<dbReference type="Proteomes" id="UP000591803">
    <property type="component" value="Unassembled WGS sequence"/>
</dbReference>
<keyword evidence="4" id="KW-0804">Transcription</keyword>
<evidence type="ECO:0000313" key="10">
    <source>
        <dbReference type="Proteomes" id="UP000591803"/>
    </source>
</evidence>
<dbReference type="InterPro" id="IPR036388">
    <property type="entry name" value="WH-like_DNA-bd_sf"/>
</dbReference>
<reference evidence="8" key="2">
    <citation type="journal article" date="2021" name="Microb. Genom.">
        <title>A genomic epidemiological study shows that prevalence of antimicrobial resistance in Enterobacterales is associated with the livestock host, as well as antimicrobial usage.</title>
        <authorList>
            <person name="AbuOun M."/>
            <person name="Jones H."/>
            <person name="Stubberfield E."/>
            <person name="Gilson D."/>
            <person name="Shaw L.P."/>
            <person name="Hubbard A.T.M."/>
            <person name="Chau K.K."/>
            <person name="Sebra R."/>
            <person name="Peto T.E.A."/>
            <person name="Crook D.W."/>
            <person name="Read D.S."/>
            <person name="Gweon H.S."/>
            <person name="Walker A.S."/>
            <person name="Stoesser N."/>
            <person name="Smith R.P."/>
            <person name="Anjum M.F."/>
            <person name="On Behalf Of The Rehab Consortium."/>
        </authorList>
    </citation>
    <scope>NUCLEOTIDE SEQUENCE</scope>
    <source>
        <strain evidence="8">RHBSTW-00334</strain>
    </source>
</reference>
<protein>
    <submittedName>
        <fullName evidence="7">LysR family transcriptional regulator</fullName>
    </submittedName>
</protein>
<comment type="similarity">
    <text evidence="1">Belongs to the LysR transcriptional regulatory family.</text>
</comment>
<dbReference type="AlphaFoldDB" id="A0A7D6V5F5"/>
<evidence type="ECO:0000256" key="2">
    <source>
        <dbReference type="ARBA" id="ARBA00023015"/>
    </source>
</evidence>
<evidence type="ECO:0000259" key="6">
    <source>
        <dbReference type="Pfam" id="PF00126"/>
    </source>
</evidence>
<dbReference type="InterPro" id="IPR036390">
    <property type="entry name" value="WH_DNA-bd_sf"/>
</dbReference>
<dbReference type="SUPFAM" id="SSF46785">
    <property type="entry name" value="Winged helix' DNA-binding domain"/>
    <property type="match status" value="1"/>
</dbReference>
<gene>
    <name evidence="7" type="ORF">HV077_02830</name>
    <name evidence="8" type="ORF">HV164_03045</name>
</gene>
<dbReference type="Gene3D" id="1.10.10.10">
    <property type="entry name" value="Winged helix-like DNA-binding domain superfamily/Winged helix DNA-binding domain"/>
    <property type="match status" value="1"/>
</dbReference>
<dbReference type="PANTHER" id="PTHR30118:SF15">
    <property type="entry name" value="TRANSCRIPTIONAL REGULATORY PROTEIN"/>
    <property type="match status" value="1"/>
</dbReference>
<dbReference type="GO" id="GO:0003677">
    <property type="term" value="F:DNA binding"/>
    <property type="evidence" value="ECO:0007669"/>
    <property type="project" value="UniProtKB-KW"/>
</dbReference>
<evidence type="ECO:0000256" key="3">
    <source>
        <dbReference type="ARBA" id="ARBA00023125"/>
    </source>
</evidence>
<evidence type="ECO:0000313" key="8">
    <source>
        <dbReference type="EMBL" id="QLY35552.1"/>
    </source>
</evidence>
<keyword evidence="5" id="KW-1133">Transmembrane helix</keyword>
<dbReference type="InterPro" id="IPR050389">
    <property type="entry name" value="LysR-type_TF"/>
</dbReference>
<evidence type="ECO:0000313" key="7">
    <source>
        <dbReference type="EMBL" id="MBA8061372.1"/>
    </source>
</evidence>
<accession>A0A7D6V5F5</accession>
<dbReference type="Proteomes" id="UP000512043">
    <property type="component" value="Chromosome"/>
</dbReference>
<name>A0A7D6V5F5_CITFR</name>
<proteinExistence type="inferred from homology"/>
<keyword evidence="2" id="KW-0805">Transcription regulation</keyword>
<feature type="transmembrane region" description="Helical" evidence="5">
    <location>
        <begin position="20"/>
        <end position="39"/>
    </location>
</feature>
<dbReference type="Pfam" id="PF00126">
    <property type="entry name" value="HTH_1"/>
    <property type="match status" value="1"/>
</dbReference>